<name>A0A562KD18_SPHWJ</name>
<sequence length="100" mass="10431">MSLSGQFVRNGIPGMLALMRRKGHLTAMLNILSALIGLVTLILMIPAVLPLLGALNWILVPMALVGAFVGMVSSKNGGRNFCLIVAAFGALRLFVGGGLL</sequence>
<feature type="transmembrane region" description="Helical" evidence="1">
    <location>
        <begin position="81"/>
        <end position="99"/>
    </location>
</feature>
<gene>
    <name evidence="2" type="ORF">IQ35_02179</name>
</gene>
<dbReference type="Proteomes" id="UP000316624">
    <property type="component" value="Unassembled WGS sequence"/>
</dbReference>
<feature type="transmembrane region" description="Helical" evidence="1">
    <location>
        <begin position="25"/>
        <end position="48"/>
    </location>
</feature>
<organism evidence="2 3">
    <name type="scientific">Sphingobium wenxiniae (strain DSM 21828 / CGMCC 1.7748 / JZ-1)</name>
    <dbReference type="NCBI Taxonomy" id="595605"/>
    <lineage>
        <taxon>Bacteria</taxon>
        <taxon>Pseudomonadati</taxon>
        <taxon>Pseudomonadota</taxon>
        <taxon>Alphaproteobacteria</taxon>
        <taxon>Sphingomonadales</taxon>
        <taxon>Sphingomonadaceae</taxon>
        <taxon>Sphingobium</taxon>
    </lineage>
</organism>
<keyword evidence="3" id="KW-1185">Reference proteome</keyword>
<protein>
    <submittedName>
        <fullName evidence="2">Uncharacterized protein</fullName>
    </submittedName>
</protein>
<reference evidence="2 3" key="1">
    <citation type="journal article" date="2015" name="Stand. Genomic Sci.">
        <title>Genomic Encyclopedia of Bacterial and Archaeal Type Strains, Phase III: the genomes of soil and plant-associated and newly described type strains.</title>
        <authorList>
            <person name="Whitman W.B."/>
            <person name="Woyke T."/>
            <person name="Klenk H.P."/>
            <person name="Zhou Y."/>
            <person name="Lilburn T.G."/>
            <person name="Beck B.J."/>
            <person name="De Vos P."/>
            <person name="Vandamme P."/>
            <person name="Eisen J.A."/>
            <person name="Garrity G."/>
            <person name="Hugenholtz P."/>
            <person name="Kyrpides N.C."/>
        </authorList>
    </citation>
    <scope>NUCLEOTIDE SEQUENCE [LARGE SCALE GENOMIC DNA]</scope>
    <source>
        <strain evidence="2 3">CGMCC 1.7748</strain>
    </source>
</reference>
<dbReference type="EMBL" id="VLKK01000007">
    <property type="protein sequence ID" value="TWH93272.1"/>
    <property type="molecule type" value="Genomic_DNA"/>
</dbReference>
<evidence type="ECO:0000313" key="2">
    <source>
        <dbReference type="EMBL" id="TWH93272.1"/>
    </source>
</evidence>
<comment type="caution">
    <text evidence="2">The sequence shown here is derived from an EMBL/GenBank/DDBJ whole genome shotgun (WGS) entry which is preliminary data.</text>
</comment>
<keyword evidence="1" id="KW-1133">Transmembrane helix</keyword>
<keyword evidence="1" id="KW-0472">Membrane</keyword>
<dbReference type="AlphaFoldDB" id="A0A562KD18"/>
<evidence type="ECO:0000256" key="1">
    <source>
        <dbReference type="SAM" id="Phobius"/>
    </source>
</evidence>
<evidence type="ECO:0000313" key="3">
    <source>
        <dbReference type="Proteomes" id="UP000316624"/>
    </source>
</evidence>
<proteinExistence type="predicted"/>
<keyword evidence="1" id="KW-0812">Transmembrane</keyword>
<accession>A0A562KD18</accession>
<feature type="transmembrane region" description="Helical" evidence="1">
    <location>
        <begin position="54"/>
        <end position="74"/>
    </location>
</feature>